<dbReference type="EMBL" id="CAXLJL010000179">
    <property type="protein sequence ID" value="CAL5134119.1"/>
    <property type="molecule type" value="Genomic_DNA"/>
</dbReference>
<feature type="compositionally biased region" description="Polar residues" evidence="1">
    <location>
        <begin position="472"/>
        <end position="483"/>
    </location>
</feature>
<gene>
    <name evidence="2" type="ORF">CDAUBV1_LOCUS7345</name>
</gene>
<dbReference type="AlphaFoldDB" id="A0AAV2TDC1"/>
<evidence type="ECO:0000313" key="3">
    <source>
        <dbReference type="Proteomes" id="UP001497525"/>
    </source>
</evidence>
<protein>
    <submittedName>
        <fullName evidence="2">Uncharacterized protein</fullName>
    </submittedName>
</protein>
<feature type="region of interest" description="Disordered" evidence="1">
    <location>
        <begin position="452"/>
        <end position="484"/>
    </location>
</feature>
<evidence type="ECO:0000256" key="1">
    <source>
        <dbReference type="SAM" id="MobiDB-lite"/>
    </source>
</evidence>
<comment type="caution">
    <text evidence="2">The sequence shown here is derived from an EMBL/GenBank/DDBJ whole genome shotgun (WGS) entry which is preliminary data.</text>
</comment>
<dbReference type="Proteomes" id="UP001497525">
    <property type="component" value="Unassembled WGS sequence"/>
</dbReference>
<proteinExistence type="predicted"/>
<evidence type="ECO:0000313" key="2">
    <source>
        <dbReference type="EMBL" id="CAL5134119.1"/>
    </source>
</evidence>
<sequence>MELVDDNTVGRNGQFAVEARRGSFGSAAPSGSSDDILIWSTGAAEFDPNDSIGAQLRNSSHTHYNEVPFSSSYASSVPTYSAAVRSSSTKRCRSRRTAGSCFLDITSERSVPETASSRSLSCNAAISPTVDRVPVNHGSNHDNLQQWLHNGFRQPETQGPTDDFIELDLCSRSITYSDGDESEDERNPVIPTGRLHTQTPSPQPTTSSRLIESLTLHDKPASSRIPCPQRNDANCTQPSCSSQPHCIIACPTSAPVQGNNSVCDSSGGCTITDNCKCVGVLSTFPTPSTSMQQQTLCQTESPRLSLRSDSPQFFQLPLISSSSSSSSSVYNISAGDTEEVVMSTNHCSSSCPWPTRSAPEILVSQTVDVDPSCSSQNSTIAPTSPSARLADLGDLPLMLMPASELAVGDSLTCTVVNILRGLRLLDRCGLEDLCASLYGLRASNVCVRSPQTIDNSSCATPRDPPTPEEPSVTRSSSFTSATLVSPRHRTIPQSGFRSDDICSSTLDKKVKERLHCGCIVNYILACSYCGSGLLPVHVFTGRTAQSNSGKESSNQPYGPSPHITFRNACSFKPLHRGGDWRRGGADNLVNLLISGPLGIRSSRTPVNRLLTGRFLAGPKGWRDVWPTVEQVSAHRRRCSPGLGLKEDLIEWLSAWIRRGAVPVLAQLADTHEPDTKCPDDWKQVASELIWRHRIVFGIGRNNTICLSNPVELVSADYVLQQLSRKTVIKIEKSQLASIWADHSPSIATDDALVTDAAFDHESTEGSVIKFQTHCSCVEDFSNLAQQSDPRWNSLNILGQVLSTLRSLENDSTKRCNPFVSNGQTSSFQVERSSLSPVIVIPSSQVSGFSVFVPKSDWDLVHILFHCSSWCS</sequence>
<accession>A0AAV2TDC1</accession>
<feature type="region of interest" description="Disordered" evidence="1">
    <location>
        <begin position="175"/>
        <end position="207"/>
    </location>
</feature>
<organism evidence="2 3">
    <name type="scientific">Calicophoron daubneyi</name>
    <name type="common">Rumen fluke</name>
    <name type="synonym">Paramphistomum daubneyi</name>
    <dbReference type="NCBI Taxonomy" id="300641"/>
    <lineage>
        <taxon>Eukaryota</taxon>
        <taxon>Metazoa</taxon>
        <taxon>Spiralia</taxon>
        <taxon>Lophotrochozoa</taxon>
        <taxon>Platyhelminthes</taxon>
        <taxon>Trematoda</taxon>
        <taxon>Digenea</taxon>
        <taxon>Plagiorchiida</taxon>
        <taxon>Pronocephalata</taxon>
        <taxon>Paramphistomoidea</taxon>
        <taxon>Paramphistomidae</taxon>
        <taxon>Calicophoron</taxon>
    </lineage>
</organism>
<reference evidence="2" key="1">
    <citation type="submission" date="2024-06" db="EMBL/GenBank/DDBJ databases">
        <authorList>
            <person name="Liu X."/>
            <person name="Lenzi L."/>
            <person name="Haldenby T S."/>
            <person name="Uol C."/>
        </authorList>
    </citation>
    <scope>NUCLEOTIDE SEQUENCE</scope>
</reference>
<name>A0AAV2TDC1_CALDB</name>
<feature type="compositionally biased region" description="Low complexity" evidence="1">
    <location>
        <begin position="197"/>
        <end position="207"/>
    </location>
</feature>